<keyword evidence="2" id="KW-1185">Reference proteome</keyword>
<sequence>MWNCKKIKKKKAMPVMDFLYKHYIILFCPLQYYPFCKLSWVGGSIPASAMCVEFACSPRASGVSSGCSGFLPWSKDMHESLGVSDSRNGFDITVYSEHIDIWVILELFCEIFAPISLQVQITPPHGEISVGESKFFFCEEDELQKM</sequence>
<comment type="caution">
    <text evidence="1">The sequence shown here is derived from an EMBL/GenBank/DDBJ whole genome shotgun (WGS) entry which is preliminary data.</text>
</comment>
<dbReference type="AlphaFoldDB" id="A0AAE0UWK2"/>
<gene>
    <name evidence="1" type="ORF">QTP70_009275</name>
</gene>
<dbReference type="Proteomes" id="UP001274896">
    <property type="component" value="Unassembled WGS sequence"/>
</dbReference>
<evidence type="ECO:0000313" key="1">
    <source>
        <dbReference type="EMBL" id="KAK3523698.1"/>
    </source>
</evidence>
<name>A0AAE0UWK2_9TELE</name>
<protein>
    <submittedName>
        <fullName evidence="1">Uncharacterized protein</fullName>
    </submittedName>
</protein>
<organism evidence="1 2">
    <name type="scientific">Hemibagrus guttatus</name>
    <dbReference type="NCBI Taxonomy" id="175788"/>
    <lineage>
        <taxon>Eukaryota</taxon>
        <taxon>Metazoa</taxon>
        <taxon>Chordata</taxon>
        <taxon>Craniata</taxon>
        <taxon>Vertebrata</taxon>
        <taxon>Euteleostomi</taxon>
        <taxon>Actinopterygii</taxon>
        <taxon>Neopterygii</taxon>
        <taxon>Teleostei</taxon>
        <taxon>Ostariophysi</taxon>
        <taxon>Siluriformes</taxon>
        <taxon>Bagridae</taxon>
        <taxon>Hemibagrus</taxon>
    </lineage>
</organism>
<proteinExistence type="predicted"/>
<dbReference type="EMBL" id="JAUCMX010000014">
    <property type="protein sequence ID" value="KAK3523698.1"/>
    <property type="molecule type" value="Genomic_DNA"/>
</dbReference>
<accession>A0AAE0UWK2</accession>
<reference evidence="1" key="1">
    <citation type="submission" date="2023-06" db="EMBL/GenBank/DDBJ databases">
        <title>Male Hemibagrus guttatus genome.</title>
        <authorList>
            <person name="Bian C."/>
        </authorList>
    </citation>
    <scope>NUCLEOTIDE SEQUENCE</scope>
    <source>
        <strain evidence="1">Male_cb2023</strain>
        <tissue evidence="1">Muscle</tissue>
    </source>
</reference>
<evidence type="ECO:0000313" key="2">
    <source>
        <dbReference type="Proteomes" id="UP001274896"/>
    </source>
</evidence>